<evidence type="ECO:0000256" key="3">
    <source>
        <dbReference type="ARBA" id="ARBA00022618"/>
    </source>
</evidence>
<dbReference type="AlphaFoldDB" id="A0A2T0PVT5"/>
<keyword evidence="3 9" id="KW-0132">Cell division</keyword>
<evidence type="ECO:0000313" key="13">
    <source>
        <dbReference type="EMBL" id="PRX95540.1"/>
    </source>
</evidence>
<evidence type="ECO:0000256" key="6">
    <source>
        <dbReference type="ARBA" id="ARBA00023125"/>
    </source>
</evidence>
<evidence type="ECO:0000313" key="14">
    <source>
        <dbReference type="Proteomes" id="UP000237846"/>
    </source>
</evidence>
<evidence type="ECO:0000259" key="12">
    <source>
        <dbReference type="PROSITE" id="PS51900"/>
    </source>
</evidence>
<evidence type="ECO:0000256" key="1">
    <source>
        <dbReference type="ARBA" id="ARBA00004496"/>
    </source>
</evidence>
<dbReference type="InterPro" id="IPR011010">
    <property type="entry name" value="DNA_brk_join_enz"/>
</dbReference>
<keyword evidence="7 9" id="KW-0233">DNA recombination</keyword>
<dbReference type="InterPro" id="IPR044068">
    <property type="entry name" value="CB"/>
</dbReference>
<feature type="region of interest" description="Disordered" evidence="10">
    <location>
        <begin position="1"/>
        <end position="75"/>
    </location>
</feature>
<dbReference type="SUPFAM" id="SSF56349">
    <property type="entry name" value="DNA breaking-rejoining enzymes"/>
    <property type="match status" value="1"/>
</dbReference>
<evidence type="ECO:0000256" key="7">
    <source>
        <dbReference type="ARBA" id="ARBA00023172"/>
    </source>
</evidence>
<dbReference type="GO" id="GO:0007059">
    <property type="term" value="P:chromosome segregation"/>
    <property type="evidence" value="ECO:0007669"/>
    <property type="project" value="UniProtKB-UniRule"/>
</dbReference>
<dbReference type="InterPro" id="IPR002104">
    <property type="entry name" value="Integrase_catalytic"/>
</dbReference>
<keyword evidence="4 9" id="KW-0159">Chromosome partition</keyword>
<comment type="similarity">
    <text evidence="9">Belongs to the 'phage' integrase family. XerC subfamily.</text>
</comment>
<keyword evidence="2 9" id="KW-0963">Cytoplasm</keyword>
<feature type="active site" evidence="9">
    <location>
        <position position="248"/>
    </location>
</feature>
<comment type="subcellular location">
    <subcellularLocation>
        <location evidence="1 9">Cytoplasm</location>
    </subcellularLocation>
</comment>
<dbReference type="HAMAP" id="MF_01808">
    <property type="entry name" value="Recomb_XerC_XerD"/>
    <property type="match status" value="1"/>
</dbReference>
<comment type="function">
    <text evidence="9">Site-specific tyrosine recombinase, which acts by catalyzing the cutting and rejoining of the recombining DNA molecules. The XerC-XerD complex is essential to convert dimers of the bacterial chromosome into monomers to permit their segregation at cell division. It also contributes to the segregational stability of plasmids.</text>
</comment>
<dbReference type="PANTHER" id="PTHR30349">
    <property type="entry name" value="PHAGE INTEGRASE-RELATED"/>
    <property type="match status" value="1"/>
</dbReference>
<proteinExistence type="inferred from homology"/>
<dbReference type="InterPro" id="IPR023009">
    <property type="entry name" value="Tyrosine_recombinase_XerC/XerD"/>
</dbReference>
<keyword evidence="5 9" id="KW-0229">DNA integration</keyword>
<dbReference type="NCBIfam" id="NF001399">
    <property type="entry name" value="PRK00283.1"/>
    <property type="match status" value="1"/>
</dbReference>
<dbReference type="PANTHER" id="PTHR30349:SF77">
    <property type="entry name" value="TYROSINE RECOMBINASE XERC"/>
    <property type="match status" value="1"/>
</dbReference>
<feature type="active site" evidence="9">
    <location>
        <position position="319"/>
    </location>
</feature>
<comment type="subunit">
    <text evidence="9">Forms a cyclic heterotetrameric complex composed of two molecules of XerC and two molecules of XerD.</text>
</comment>
<evidence type="ECO:0000256" key="5">
    <source>
        <dbReference type="ARBA" id="ARBA00022908"/>
    </source>
</evidence>
<evidence type="ECO:0000259" key="11">
    <source>
        <dbReference type="PROSITE" id="PS51898"/>
    </source>
</evidence>
<evidence type="ECO:0000256" key="8">
    <source>
        <dbReference type="ARBA" id="ARBA00023306"/>
    </source>
</evidence>
<organism evidence="13 14">
    <name type="scientific">Allonocardiopsis opalescens</name>
    <dbReference type="NCBI Taxonomy" id="1144618"/>
    <lineage>
        <taxon>Bacteria</taxon>
        <taxon>Bacillati</taxon>
        <taxon>Actinomycetota</taxon>
        <taxon>Actinomycetes</taxon>
        <taxon>Streptosporangiales</taxon>
        <taxon>Allonocardiopsis</taxon>
    </lineage>
</organism>
<feature type="active site" evidence="9">
    <location>
        <position position="345"/>
    </location>
</feature>
<dbReference type="GO" id="GO:0051301">
    <property type="term" value="P:cell division"/>
    <property type="evidence" value="ECO:0007669"/>
    <property type="project" value="UniProtKB-KW"/>
</dbReference>
<evidence type="ECO:0000256" key="2">
    <source>
        <dbReference type="ARBA" id="ARBA00022490"/>
    </source>
</evidence>
<feature type="domain" description="Core-binding (CB)" evidence="12">
    <location>
        <begin position="76"/>
        <end position="161"/>
    </location>
</feature>
<keyword evidence="8 9" id="KW-0131">Cell cycle</keyword>
<gene>
    <name evidence="9" type="primary">xerC</name>
    <name evidence="13" type="ORF">CLV72_109149</name>
</gene>
<dbReference type="Pfam" id="PF00589">
    <property type="entry name" value="Phage_integrase"/>
    <property type="match status" value="1"/>
</dbReference>
<comment type="caution">
    <text evidence="13">The sequence shown here is derived from an EMBL/GenBank/DDBJ whole genome shotgun (WGS) entry which is preliminary data.</text>
</comment>
<dbReference type="CDD" id="cd00798">
    <property type="entry name" value="INT_XerDC_C"/>
    <property type="match status" value="1"/>
</dbReference>
<dbReference type="PROSITE" id="PS51898">
    <property type="entry name" value="TYR_RECOMBINASE"/>
    <property type="match status" value="1"/>
</dbReference>
<dbReference type="Proteomes" id="UP000237846">
    <property type="component" value="Unassembled WGS sequence"/>
</dbReference>
<dbReference type="InterPro" id="IPR010998">
    <property type="entry name" value="Integrase_recombinase_N"/>
</dbReference>
<dbReference type="GO" id="GO:0009037">
    <property type="term" value="F:tyrosine-based site-specific recombinase activity"/>
    <property type="evidence" value="ECO:0007669"/>
    <property type="project" value="UniProtKB-UniRule"/>
</dbReference>
<reference evidence="13 14" key="1">
    <citation type="submission" date="2018-03" db="EMBL/GenBank/DDBJ databases">
        <title>Genomic Encyclopedia of Archaeal and Bacterial Type Strains, Phase II (KMG-II): from individual species to whole genera.</title>
        <authorList>
            <person name="Goeker M."/>
        </authorList>
    </citation>
    <scope>NUCLEOTIDE SEQUENCE [LARGE SCALE GENOMIC DNA]</scope>
    <source>
        <strain evidence="13 14">DSM 45601</strain>
    </source>
</reference>
<feature type="active site" evidence="9">
    <location>
        <position position="224"/>
    </location>
</feature>
<dbReference type="InterPro" id="IPR050090">
    <property type="entry name" value="Tyrosine_recombinase_XerCD"/>
</dbReference>
<protein>
    <recommendedName>
        <fullName evidence="9">Tyrosine recombinase XerC</fullName>
    </recommendedName>
</protein>
<keyword evidence="14" id="KW-1185">Reference proteome</keyword>
<keyword evidence="6 9" id="KW-0238">DNA-binding</keyword>
<sequence length="373" mass="38759">MDGPADTGRTAGTARPVTPGTRPDTADGGGRPPEASAPTRKASAPRSAPVTGTEPGDPDAAEPDRGAEEPAGGLPDRLAAALDDFGRHLALERGRSAHTVRAYLGDVGGLLHHLAGTGRPIEELDLALLREWLAGLRAAGAARSTMARRISAARVFTRWLHRTGVLGTDPSVTLGSPKAHRKLPEVLGAAEAVTALEAAADGDGSPVWLRRRAVVELLYATGVRVGELCGLDVDDVDGERRTVRVLGKGGRERVVPFGGPAADALRRWLDDGRGELVGPRSGAALFLGARGGRLGPSTARRDVHALLAAVGGVVDTGPHGLRHSAATHLLEGGADLRSVQELLGHSALSSTQIYTHVSIERLKAAYNQAHPRA</sequence>
<dbReference type="Gene3D" id="1.10.150.130">
    <property type="match status" value="1"/>
</dbReference>
<feature type="domain" description="Tyr recombinase" evidence="11">
    <location>
        <begin position="182"/>
        <end position="367"/>
    </location>
</feature>
<dbReference type="GO" id="GO:0005737">
    <property type="term" value="C:cytoplasm"/>
    <property type="evidence" value="ECO:0007669"/>
    <property type="project" value="UniProtKB-SubCell"/>
</dbReference>
<dbReference type="InterPro" id="IPR013762">
    <property type="entry name" value="Integrase-like_cat_sf"/>
</dbReference>
<dbReference type="GO" id="GO:0006313">
    <property type="term" value="P:DNA transposition"/>
    <property type="evidence" value="ECO:0007669"/>
    <property type="project" value="UniProtKB-UniRule"/>
</dbReference>
<evidence type="ECO:0000256" key="10">
    <source>
        <dbReference type="SAM" id="MobiDB-lite"/>
    </source>
</evidence>
<name>A0A2T0PVT5_9ACTN</name>
<accession>A0A2T0PVT5</accession>
<feature type="active site" description="O-(3'-phospho-DNA)-tyrosine intermediate" evidence="9">
    <location>
        <position position="354"/>
    </location>
</feature>
<dbReference type="GO" id="GO:0003677">
    <property type="term" value="F:DNA binding"/>
    <property type="evidence" value="ECO:0007669"/>
    <property type="project" value="UniProtKB-UniRule"/>
</dbReference>
<dbReference type="Gene3D" id="1.10.443.10">
    <property type="entry name" value="Intergrase catalytic core"/>
    <property type="match status" value="1"/>
</dbReference>
<feature type="active site" evidence="9">
    <location>
        <position position="322"/>
    </location>
</feature>
<evidence type="ECO:0000256" key="9">
    <source>
        <dbReference type="HAMAP-Rule" id="MF_01808"/>
    </source>
</evidence>
<dbReference type="EMBL" id="PVZC01000009">
    <property type="protein sequence ID" value="PRX95540.1"/>
    <property type="molecule type" value="Genomic_DNA"/>
</dbReference>
<evidence type="ECO:0000256" key="4">
    <source>
        <dbReference type="ARBA" id="ARBA00022829"/>
    </source>
</evidence>
<dbReference type="InterPro" id="IPR004107">
    <property type="entry name" value="Integrase_SAM-like_N"/>
</dbReference>
<dbReference type="OrthoDB" id="9801717at2"/>
<dbReference type="PROSITE" id="PS51900">
    <property type="entry name" value="CB"/>
    <property type="match status" value="1"/>
</dbReference>
<dbReference type="Pfam" id="PF02899">
    <property type="entry name" value="Phage_int_SAM_1"/>
    <property type="match status" value="1"/>
</dbReference>